<dbReference type="AlphaFoldDB" id="A0A0A8ZA25"/>
<organism evidence="1">
    <name type="scientific">Arundo donax</name>
    <name type="common">Giant reed</name>
    <name type="synonym">Donax arundinaceus</name>
    <dbReference type="NCBI Taxonomy" id="35708"/>
    <lineage>
        <taxon>Eukaryota</taxon>
        <taxon>Viridiplantae</taxon>
        <taxon>Streptophyta</taxon>
        <taxon>Embryophyta</taxon>
        <taxon>Tracheophyta</taxon>
        <taxon>Spermatophyta</taxon>
        <taxon>Magnoliopsida</taxon>
        <taxon>Liliopsida</taxon>
        <taxon>Poales</taxon>
        <taxon>Poaceae</taxon>
        <taxon>PACMAD clade</taxon>
        <taxon>Arundinoideae</taxon>
        <taxon>Arundineae</taxon>
        <taxon>Arundo</taxon>
    </lineage>
</organism>
<reference evidence="1" key="1">
    <citation type="submission" date="2014-09" db="EMBL/GenBank/DDBJ databases">
        <authorList>
            <person name="Magalhaes I.L.F."/>
            <person name="Oliveira U."/>
            <person name="Santos F.R."/>
            <person name="Vidigal T.H.D.A."/>
            <person name="Brescovit A.D."/>
            <person name="Santos A.J."/>
        </authorList>
    </citation>
    <scope>NUCLEOTIDE SEQUENCE</scope>
    <source>
        <tissue evidence="1">Shoot tissue taken approximately 20 cm above the soil surface</tissue>
    </source>
</reference>
<evidence type="ECO:0000313" key="1">
    <source>
        <dbReference type="EMBL" id="JAD34533.1"/>
    </source>
</evidence>
<proteinExistence type="predicted"/>
<name>A0A0A8ZA25_ARUDO</name>
<protein>
    <submittedName>
        <fullName evidence="1">Uncharacterized protein</fullName>
    </submittedName>
</protein>
<accession>A0A0A8ZA25</accession>
<reference evidence="1" key="2">
    <citation type="journal article" date="2015" name="Data Brief">
        <title>Shoot transcriptome of the giant reed, Arundo donax.</title>
        <authorList>
            <person name="Barrero R.A."/>
            <person name="Guerrero F.D."/>
            <person name="Moolhuijzen P."/>
            <person name="Goolsby J.A."/>
            <person name="Tidwell J."/>
            <person name="Bellgard S.E."/>
            <person name="Bellgard M.I."/>
        </authorList>
    </citation>
    <scope>NUCLEOTIDE SEQUENCE</scope>
    <source>
        <tissue evidence="1">Shoot tissue taken approximately 20 cm above the soil surface</tissue>
    </source>
</reference>
<sequence length="58" mass="6727">MFRNSMSDPIRSLLDIVHNKLPSPRKNITASHVDLLLTSLIQTRQKISEKLKKQKKQT</sequence>
<dbReference type="EMBL" id="GBRH01263362">
    <property type="protein sequence ID" value="JAD34533.1"/>
    <property type="molecule type" value="Transcribed_RNA"/>
</dbReference>